<evidence type="ECO:0000313" key="2">
    <source>
        <dbReference type="Proteomes" id="UP000436088"/>
    </source>
</evidence>
<dbReference type="InterPro" id="IPR035896">
    <property type="entry name" value="AN1-like_Znf"/>
</dbReference>
<reference evidence="1" key="1">
    <citation type="submission" date="2019-09" db="EMBL/GenBank/DDBJ databases">
        <title>Draft genome information of white flower Hibiscus syriacus.</title>
        <authorList>
            <person name="Kim Y.-M."/>
        </authorList>
    </citation>
    <scope>NUCLEOTIDE SEQUENCE [LARGE SCALE GENOMIC DNA]</scope>
    <source>
        <strain evidence="1">YM2019G1</strain>
    </source>
</reference>
<dbReference type="PANTHER" id="PTHR10634:SF104">
    <property type="entry name" value="ZINC FINGER A20 AND AN1 DOMAIN-CONTAINING STRESS-ASSOCIATED PROTEIN 2"/>
    <property type="match status" value="1"/>
</dbReference>
<sequence length="54" mass="6277">MDSHDETCRQSPESRILFHQYSDEHNCPFNYRTAARDAIAKANPVVKTKKLDKI</sequence>
<dbReference type="EMBL" id="VEPZ02001049">
    <property type="protein sequence ID" value="KAE8697772.1"/>
    <property type="molecule type" value="Genomic_DNA"/>
</dbReference>
<keyword evidence="2" id="KW-1185">Reference proteome</keyword>
<evidence type="ECO:0000313" key="1">
    <source>
        <dbReference type="EMBL" id="KAE8697772.1"/>
    </source>
</evidence>
<dbReference type="InterPro" id="IPR050652">
    <property type="entry name" value="AN1_A20_ZnFinger"/>
</dbReference>
<protein>
    <submittedName>
        <fullName evidence="1">Uncharacterized protein</fullName>
    </submittedName>
</protein>
<name>A0A6A3A3A1_HIBSY</name>
<dbReference type="AlphaFoldDB" id="A0A6A3A3A1"/>
<accession>A0A6A3A3A1</accession>
<organism evidence="1 2">
    <name type="scientific">Hibiscus syriacus</name>
    <name type="common">Rose of Sharon</name>
    <dbReference type="NCBI Taxonomy" id="106335"/>
    <lineage>
        <taxon>Eukaryota</taxon>
        <taxon>Viridiplantae</taxon>
        <taxon>Streptophyta</taxon>
        <taxon>Embryophyta</taxon>
        <taxon>Tracheophyta</taxon>
        <taxon>Spermatophyta</taxon>
        <taxon>Magnoliopsida</taxon>
        <taxon>eudicotyledons</taxon>
        <taxon>Gunneridae</taxon>
        <taxon>Pentapetalae</taxon>
        <taxon>rosids</taxon>
        <taxon>malvids</taxon>
        <taxon>Malvales</taxon>
        <taxon>Malvaceae</taxon>
        <taxon>Malvoideae</taxon>
        <taxon>Hibiscus</taxon>
    </lineage>
</organism>
<proteinExistence type="predicted"/>
<dbReference type="Proteomes" id="UP000436088">
    <property type="component" value="Unassembled WGS sequence"/>
</dbReference>
<dbReference type="PANTHER" id="PTHR10634">
    <property type="entry name" value="AN1-TYPE ZINC FINGER PROTEIN"/>
    <property type="match status" value="1"/>
</dbReference>
<gene>
    <name evidence="1" type="ORF">F3Y22_tig00110610pilonHSYRG00329</name>
</gene>
<dbReference type="SUPFAM" id="SSF118310">
    <property type="entry name" value="AN1-like Zinc finger"/>
    <property type="match status" value="1"/>
</dbReference>
<comment type="caution">
    <text evidence="1">The sequence shown here is derived from an EMBL/GenBank/DDBJ whole genome shotgun (WGS) entry which is preliminary data.</text>
</comment>
<dbReference type="Gene3D" id="4.10.1110.10">
    <property type="entry name" value="AN1-like Zinc finger"/>
    <property type="match status" value="1"/>
</dbReference>